<gene>
    <name evidence="1" type="ORF">HPBE_LOCUS20816</name>
</gene>
<sequence length="90" mass="10077">MPKPGTKFQPAFSKIELTTAEAFSTADPFGHAVGEQRKAEKEKARKTLISRSKAKDVEHPLCKFYCDMFELCIQNEDLRPICGKPIGCLC</sequence>
<evidence type="ECO:0000313" key="1">
    <source>
        <dbReference type="EMBL" id="VDP21979.1"/>
    </source>
</evidence>
<dbReference type="OrthoDB" id="10548585at2759"/>
<dbReference type="WBParaSite" id="HPBE_0002081701-mRNA-1">
    <property type="protein sequence ID" value="HPBE_0002081701-mRNA-1"/>
    <property type="gene ID" value="HPBE_0002081701"/>
</dbReference>
<dbReference type="EMBL" id="UZAH01032467">
    <property type="protein sequence ID" value="VDP21979.1"/>
    <property type="molecule type" value="Genomic_DNA"/>
</dbReference>
<evidence type="ECO:0000313" key="3">
    <source>
        <dbReference type="WBParaSite" id="HPBE_0002081701-mRNA-1"/>
    </source>
</evidence>
<protein>
    <submittedName>
        <fullName evidence="3">Cx9C motif-containing protein 4, mitochondrial</fullName>
    </submittedName>
</protein>
<name>A0A183GEP6_HELPZ</name>
<reference evidence="1 2" key="1">
    <citation type="submission" date="2018-11" db="EMBL/GenBank/DDBJ databases">
        <authorList>
            <consortium name="Pathogen Informatics"/>
        </authorList>
    </citation>
    <scope>NUCLEOTIDE SEQUENCE [LARGE SCALE GENOMIC DNA]</scope>
</reference>
<dbReference type="Proteomes" id="UP000050761">
    <property type="component" value="Unassembled WGS sequence"/>
</dbReference>
<reference evidence="3" key="2">
    <citation type="submission" date="2019-09" db="UniProtKB">
        <authorList>
            <consortium name="WormBaseParasite"/>
        </authorList>
    </citation>
    <scope>IDENTIFICATION</scope>
</reference>
<dbReference type="AlphaFoldDB" id="A0A183GEP6"/>
<evidence type="ECO:0000313" key="2">
    <source>
        <dbReference type="Proteomes" id="UP000050761"/>
    </source>
</evidence>
<keyword evidence="2" id="KW-1185">Reference proteome</keyword>
<organism evidence="2 3">
    <name type="scientific">Heligmosomoides polygyrus</name>
    <name type="common">Parasitic roundworm</name>
    <dbReference type="NCBI Taxonomy" id="6339"/>
    <lineage>
        <taxon>Eukaryota</taxon>
        <taxon>Metazoa</taxon>
        <taxon>Ecdysozoa</taxon>
        <taxon>Nematoda</taxon>
        <taxon>Chromadorea</taxon>
        <taxon>Rhabditida</taxon>
        <taxon>Rhabditina</taxon>
        <taxon>Rhabditomorpha</taxon>
        <taxon>Strongyloidea</taxon>
        <taxon>Heligmosomidae</taxon>
        <taxon>Heligmosomoides</taxon>
    </lineage>
</organism>
<proteinExistence type="predicted"/>
<accession>A0A3P8FE44</accession>
<accession>A0A183GEP6</accession>